<dbReference type="PANTHER" id="PTHR12117:SF0">
    <property type="entry name" value="PROLYL 3-HYDROXYLASE OGFOD1"/>
    <property type="match status" value="1"/>
</dbReference>
<protein>
    <recommendedName>
        <fullName evidence="4">Prolyl 4-hydroxylase alpha subunit domain-containing protein</fullName>
    </recommendedName>
</protein>
<comment type="cofactor">
    <cofactor evidence="1">
        <name>L-ascorbate</name>
        <dbReference type="ChEBI" id="CHEBI:38290"/>
    </cofactor>
</comment>
<dbReference type="Proteomes" id="UP000253918">
    <property type="component" value="Unassembled WGS sequence"/>
</dbReference>
<dbReference type="Gene3D" id="2.60.120.620">
    <property type="entry name" value="q2cbj1_9rhob like domain"/>
    <property type="match status" value="1"/>
</dbReference>
<gene>
    <name evidence="5" type="ORF">DVW87_08585</name>
</gene>
<dbReference type="GO" id="GO:0005506">
    <property type="term" value="F:iron ion binding"/>
    <property type="evidence" value="ECO:0007669"/>
    <property type="project" value="InterPro"/>
</dbReference>
<sequence length="226" mass="25146">MDVTALSAAFDTHGRIQISGFLTDDTARALGRDLSLSGDWKLTFNRGTTVLDYDQAAYAQLDEDARRAIAHDIVDGGRRGFQFCYDTIRETEAIAPDAPLRRFNRFMNSPDMLALVRQVTGFDTIERLDGHASRYGPGQFLTTHDDHIAGKGRRAAYVMNLSGQWHPDWGGLLQFFDARGNVVRAFTPAFNTLAVFAVPQAHSVSWVTPLAANPRLAITGWMLEER</sequence>
<dbReference type="GO" id="GO:0031418">
    <property type="term" value="F:L-ascorbic acid binding"/>
    <property type="evidence" value="ECO:0007669"/>
    <property type="project" value="InterPro"/>
</dbReference>
<reference evidence="5 6" key="1">
    <citation type="submission" date="2018-07" db="EMBL/GenBank/DDBJ databases">
        <title>a novel species of Sphingomonas isolated from the rhizosphere soil of Araceae plant.</title>
        <authorList>
            <person name="Zhiyong W."/>
            <person name="Qinglan Z."/>
            <person name="Zhiwei F."/>
            <person name="Ding X."/>
            <person name="Gejiao W."/>
            <person name="Shixue Z."/>
        </authorList>
    </citation>
    <scope>NUCLEOTIDE SEQUENCE [LARGE SCALE GENOMIC DNA]</scope>
    <source>
        <strain evidence="5 6">WZY 27</strain>
    </source>
</reference>
<organism evidence="5 6">
    <name type="scientific">Sphingomonas aracearum</name>
    <dbReference type="NCBI Taxonomy" id="2283317"/>
    <lineage>
        <taxon>Bacteria</taxon>
        <taxon>Pseudomonadati</taxon>
        <taxon>Pseudomonadota</taxon>
        <taxon>Alphaproteobacteria</taxon>
        <taxon>Sphingomonadales</taxon>
        <taxon>Sphingomonadaceae</taxon>
        <taxon>Sphingomonas</taxon>
    </lineage>
</organism>
<evidence type="ECO:0000256" key="2">
    <source>
        <dbReference type="ARBA" id="ARBA00022964"/>
    </source>
</evidence>
<dbReference type="InterPro" id="IPR006620">
    <property type="entry name" value="Pro_4_hyd_alph"/>
</dbReference>
<evidence type="ECO:0000313" key="6">
    <source>
        <dbReference type="Proteomes" id="UP000253918"/>
    </source>
</evidence>
<dbReference type="GO" id="GO:0031543">
    <property type="term" value="F:peptidyl-proline dioxygenase activity"/>
    <property type="evidence" value="ECO:0007669"/>
    <property type="project" value="TreeGrafter"/>
</dbReference>
<dbReference type="InterPro" id="IPR051842">
    <property type="entry name" value="uS12_prolyl_hydroxylase"/>
</dbReference>
<evidence type="ECO:0000256" key="3">
    <source>
        <dbReference type="ARBA" id="ARBA00023002"/>
    </source>
</evidence>
<keyword evidence="3" id="KW-0560">Oxidoreductase</keyword>
<accession>A0A369VSE3</accession>
<comment type="caution">
    <text evidence="5">The sequence shown here is derived from an EMBL/GenBank/DDBJ whole genome shotgun (WGS) entry which is preliminary data.</text>
</comment>
<name>A0A369VSE3_9SPHN</name>
<proteinExistence type="predicted"/>
<evidence type="ECO:0000313" key="5">
    <source>
        <dbReference type="EMBL" id="RDE05314.1"/>
    </source>
</evidence>
<dbReference type="GO" id="GO:0005737">
    <property type="term" value="C:cytoplasm"/>
    <property type="evidence" value="ECO:0007669"/>
    <property type="project" value="TreeGrafter"/>
</dbReference>
<keyword evidence="6" id="KW-1185">Reference proteome</keyword>
<dbReference type="InterPro" id="IPR039558">
    <property type="entry name" value="TPA1/OFD1_N"/>
</dbReference>
<dbReference type="SMART" id="SM00702">
    <property type="entry name" value="P4Hc"/>
    <property type="match status" value="1"/>
</dbReference>
<dbReference type="Pfam" id="PF13661">
    <property type="entry name" value="2OG-FeII_Oxy_4"/>
    <property type="match status" value="1"/>
</dbReference>
<dbReference type="PANTHER" id="PTHR12117">
    <property type="entry name" value="HISTONE ACETYLTRANSFERASE COMPLEX"/>
    <property type="match status" value="1"/>
</dbReference>
<dbReference type="GO" id="GO:0006449">
    <property type="term" value="P:regulation of translational termination"/>
    <property type="evidence" value="ECO:0007669"/>
    <property type="project" value="TreeGrafter"/>
</dbReference>
<evidence type="ECO:0000256" key="1">
    <source>
        <dbReference type="ARBA" id="ARBA00001961"/>
    </source>
</evidence>
<evidence type="ECO:0000259" key="4">
    <source>
        <dbReference type="SMART" id="SM00702"/>
    </source>
</evidence>
<feature type="domain" description="Prolyl 4-hydroxylase alpha subunit" evidence="4">
    <location>
        <begin position="48"/>
        <end position="223"/>
    </location>
</feature>
<keyword evidence="2" id="KW-0223">Dioxygenase</keyword>
<dbReference type="AlphaFoldDB" id="A0A369VSE3"/>
<dbReference type="EMBL" id="QQNB01000002">
    <property type="protein sequence ID" value="RDE05314.1"/>
    <property type="molecule type" value="Genomic_DNA"/>
</dbReference>